<gene>
    <name evidence="3" type="ORF">A9404_01840</name>
</gene>
<dbReference type="OrthoDB" id="5298483at2"/>
<feature type="transmembrane region" description="Helical" evidence="2">
    <location>
        <begin position="26"/>
        <end position="44"/>
    </location>
</feature>
<sequence length="282" mass="31003">MQRLGVGQGASWIAEGWRLLRSRMTLVIGVVILTYVLLFLASMLPFVGNVVVALASPFLMGGIYVVLHRLREINRRAEAEPLAREQPISWDLLFSVFQNPAPRKSLIGYALVSLGFQLLVLLILAGFVAVALSGIDHTVLTDPTATDKQRIEQLWPILTSPSAGILWVTVLVMSVLYGMAVFFVVPLIVLRGAKLWPAMRASFAAVTVNWLPFLVYALIWVLLILTVPFTLGLSLILIGPLMITSVYASFEDIWPEAASSDDETSGSDKPPFEPQEHTSTVM</sequence>
<evidence type="ECO:0000313" key="3">
    <source>
        <dbReference type="EMBL" id="ANJ66284.1"/>
    </source>
</evidence>
<feature type="transmembrane region" description="Helical" evidence="2">
    <location>
        <begin position="231"/>
        <end position="250"/>
    </location>
</feature>
<keyword evidence="2" id="KW-1133">Transmembrane helix</keyword>
<dbReference type="InterPro" id="IPR047798">
    <property type="entry name" value="BPSS1780-like"/>
</dbReference>
<feature type="transmembrane region" description="Helical" evidence="2">
    <location>
        <begin position="50"/>
        <end position="67"/>
    </location>
</feature>
<organism evidence="3 4">
    <name type="scientific">Halothiobacillus diazotrophicus</name>
    <dbReference type="NCBI Taxonomy" id="1860122"/>
    <lineage>
        <taxon>Bacteria</taxon>
        <taxon>Pseudomonadati</taxon>
        <taxon>Pseudomonadota</taxon>
        <taxon>Gammaproteobacteria</taxon>
        <taxon>Chromatiales</taxon>
        <taxon>Halothiobacillaceae</taxon>
        <taxon>Halothiobacillus</taxon>
    </lineage>
</organism>
<dbReference type="KEGG" id="haz:A9404_01840"/>
<feature type="transmembrane region" description="Helical" evidence="2">
    <location>
        <begin position="202"/>
        <end position="225"/>
    </location>
</feature>
<dbReference type="NCBIfam" id="NF041043">
    <property type="entry name" value="BPSS1780_fam"/>
    <property type="match status" value="1"/>
</dbReference>
<name>A0A191ZEI8_9GAMM</name>
<accession>A0A191ZEI8</accession>
<dbReference type="EMBL" id="CP016027">
    <property type="protein sequence ID" value="ANJ66284.1"/>
    <property type="molecule type" value="Genomic_DNA"/>
</dbReference>
<keyword evidence="2" id="KW-0472">Membrane</keyword>
<keyword evidence="2" id="KW-0812">Transmembrane</keyword>
<dbReference type="AlphaFoldDB" id="A0A191ZEI8"/>
<dbReference type="STRING" id="1860122.A9404_01840"/>
<dbReference type="RefSeq" id="WP_066098134.1">
    <property type="nucleotide sequence ID" value="NZ_CP016027.1"/>
</dbReference>
<feature type="transmembrane region" description="Helical" evidence="2">
    <location>
        <begin position="165"/>
        <end position="190"/>
    </location>
</feature>
<proteinExistence type="predicted"/>
<evidence type="ECO:0000313" key="4">
    <source>
        <dbReference type="Proteomes" id="UP000078596"/>
    </source>
</evidence>
<keyword evidence="4" id="KW-1185">Reference proteome</keyword>
<feature type="region of interest" description="Disordered" evidence="1">
    <location>
        <begin position="258"/>
        <end position="282"/>
    </location>
</feature>
<evidence type="ECO:0000256" key="2">
    <source>
        <dbReference type="SAM" id="Phobius"/>
    </source>
</evidence>
<feature type="transmembrane region" description="Helical" evidence="2">
    <location>
        <begin position="106"/>
        <end position="132"/>
    </location>
</feature>
<evidence type="ECO:0000256" key="1">
    <source>
        <dbReference type="SAM" id="MobiDB-lite"/>
    </source>
</evidence>
<protein>
    <recommendedName>
        <fullName evidence="5">Glycerophosphoryl diester phosphodiesterase membrane domain-containing protein</fullName>
    </recommendedName>
</protein>
<reference evidence="3 4" key="1">
    <citation type="submission" date="2016-06" db="EMBL/GenBank/DDBJ databases">
        <title>Insight into the functional genes involving in sulfur oxidation in Pearl River water.</title>
        <authorList>
            <person name="Luo J."/>
            <person name="Tan X."/>
            <person name="Lin W."/>
        </authorList>
    </citation>
    <scope>NUCLEOTIDE SEQUENCE [LARGE SCALE GENOMIC DNA]</scope>
    <source>
        <strain evidence="3 4">LS2</strain>
    </source>
</reference>
<evidence type="ECO:0008006" key="5">
    <source>
        <dbReference type="Google" id="ProtNLM"/>
    </source>
</evidence>
<dbReference type="Proteomes" id="UP000078596">
    <property type="component" value="Chromosome"/>
</dbReference>